<dbReference type="Proteomes" id="UP000288675">
    <property type="component" value="Chromosome"/>
</dbReference>
<evidence type="ECO:0000313" key="2">
    <source>
        <dbReference type="EMBL" id="QAT65448.1"/>
    </source>
</evidence>
<dbReference type="AlphaFoldDB" id="A0AAJ3YZ56"/>
<dbReference type="Pfam" id="PF00905">
    <property type="entry name" value="Transpeptidase"/>
    <property type="match status" value="1"/>
</dbReference>
<dbReference type="EMBL" id="CP035232">
    <property type="protein sequence ID" value="QAT65448.1"/>
    <property type="molecule type" value="Genomic_DNA"/>
</dbReference>
<dbReference type="SUPFAM" id="SSF56601">
    <property type="entry name" value="beta-lactamase/transpeptidase-like"/>
    <property type="match status" value="1"/>
</dbReference>
<dbReference type="InterPro" id="IPR012338">
    <property type="entry name" value="Beta-lactam/transpept-like"/>
</dbReference>
<name>A0AAJ3YZ56_9BACI</name>
<evidence type="ECO:0000259" key="1">
    <source>
        <dbReference type="Pfam" id="PF00905"/>
    </source>
</evidence>
<reference evidence="2 3" key="1">
    <citation type="submission" date="2019-01" db="EMBL/GenBank/DDBJ databases">
        <title>Genome sequence of Bacillus glycinifermentans SRCM103574.</title>
        <authorList>
            <person name="Kong H.-J."/>
            <person name="Jeong S.-Y."/>
            <person name="Jeong D.-Y."/>
        </authorList>
    </citation>
    <scope>NUCLEOTIDE SEQUENCE [LARGE SCALE GENOMIC DNA]</scope>
    <source>
        <strain evidence="2 3">SRCM103574</strain>
    </source>
</reference>
<dbReference type="Gene3D" id="3.40.710.10">
    <property type="entry name" value="DD-peptidase/beta-lactamase superfamily"/>
    <property type="match status" value="1"/>
</dbReference>
<accession>A0AAJ3YZ56</accession>
<dbReference type="InterPro" id="IPR001460">
    <property type="entry name" value="PCN-bd_Tpept"/>
</dbReference>
<evidence type="ECO:0000313" key="3">
    <source>
        <dbReference type="Proteomes" id="UP000288675"/>
    </source>
</evidence>
<protein>
    <recommendedName>
        <fullName evidence="1">Penicillin-binding protein transpeptidase domain-containing protein</fullName>
    </recommendedName>
</protein>
<feature type="domain" description="Penicillin-binding protein transpeptidase" evidence="1">
    <location>
        <begin position="23"/>
        <end position="102"/>
    </location>
</feature>
<gene>
    <name evidence="2" type="ORF">EQZ20_11390</name>
</gene>
<dbReference type="KEGG" id="bgy:BGLY_2246"/>
<organism evidence="2 3">
    <name type="scientific">Bacillus glycinifermentans</name>
    <dbReference type="NCBI Taxonomy" id="1664069"/>
    <lineage>
        <taxon>Bacteria</taxon>
        <taxon>Bacillati</taxon>
        <taxon>Bacillota</taxon>
        <taxon>Bacilli</taxon>
        <taxon>Bacillales</taxon>
        <taxon>Bacillaceae</taxon>
        <taxon>Bacillus</taxon>
    </lineage>
</organism>
<dbReference type="GO" id="GO:0008658">
    <property type="term" value="F:penicillin binding"/>
    <property type="evidence" value="ECO:0007669"/>
    <property type="project" value="InterPro"/>
</dbReference>
<proteinExistence type="predicted"/>
<sequence>MEEWIRKLSYGNKRLNRSVLACSTLKISAIVQADFTEKLYKESLPFDKPVMKTVKRMMIQEETDSCTLYGKSGARLSRSGLRWFAGFITSGDSTYVFTLNMNGSVRE</sequence>